<evidence type="ECO:0000259" key="10">
    <source>
        <dbReference type="Pfam" id="PF00291"/>
    </source>
</evidence>
<dbReference type="Pfam" id="PF00291">
    <property type="entry name" value="PALP"/>
    <property type="match status" value="1"/>
</dbReference>
<dbReference type="InterPro" id="IPR010107">
    <property type="entry name" value="Glutamate_decarboxylase"/>
</dbReference>
<comment type="caution">
    <text evidence="11">The sequence shown here is derived from an EMBL/GenBank/DDBJ whole genome shotgun (WGS) entry which is preliminary data.</text>
</comment>
<evidence type="ECO:0000256" key="7">
    <source>
        <dbReference type="PIRSR" id="PIRSR602129-50"/>
    </source>
</evidence>
<evidence type="ECO:0000256" key="8">
    <source>
        <dbReference type="RuleBase" id="RU361171"/>
    </source>
</evidence>
<dbReference type="GO" id="GO:0006538">
    <property type="term" value="P:L-glutamate catabolic process"/>
    <property type="evidence" value="ECO:0007669"/>
    <property type="project" value="TreeGrafter"/>
</dbReference>
<comment type="cofactor">
    <cofactor evidence="1 7 8">
        <name>pyridoxal 5'-phosphate</name>
        <dbReference type="ChEBI" id="CHEBI:597326"/>
    </cofactor>
</comment>
<gene>
    <name evidence="11" type="ORF">AAE3_LOCUS11571</name>
</gene>
<dbReference type="NCBIfam" id="TIGR01788">
    <property type="entry name" value="Glu-decarb-GAD"/>
    <property type="match status" value="1"/>
</dbReference>
<dbReference type="EC" id="4.1.1.15" evidence="3 8"/>
<accession>A0A8S0X724</accession>
<dbReference type="FunFam" id="3.40.640.10:FF:000017">
    <property type="entry name" value="Glutamate decarboxylase"/>
    <property type="match status" value="1"/>
</dbReference>
<feature type="region of interest" description="Disordered" evidence="9">
    <location>
        <begin position="782"/>
        <end position="812"/>
    </location>
</feature>
<feature type="modified residue" description="N6-(pyridoxal phosphate)lysine" evidence="7">
    <location>
        <position position="574"/>
    </location>
</feature>
<dbReference type="Pfam" id="PF00282">
    <property type="entry name" value="Pyridoxal_deC"/>
    <property type="match status" value="1"/>
</dbReference>
<dbReference type="Gene3D" id="4.10.280.50">
    <property type="match status" value="1"/>
</dbReference>
<dbReference type="Gene3D" id="3.40.640.10">
    <property type="entry name" value="Type I PLP-dependent aspartate aminotransferase-like (Major domain)"/>
    <property type="match status" value="1"/>
</dbReference>
<dbReference type="InterPro" id="IPR001926">
    <property type="entry name" value="TrpB-like_PALP"/>
</dbReference>
<dbReference type="InterPro" id="IPR002129">
    <property type="entry name" value="PyrdxlP-dep_de-COase"/>
</dbReference>
<feature type="domain" description="Tryptophan synthase beta chain-like PALP" evidence="10">
    <location>
        <begin position="9"/>
        <end position="308"/>
    </location>
</feature>
<evidence type="ECO:0000313" key="11">
    <source>
        <dbReference type="EMBL" id="CAA7269342.1"/>
    </source>
</evidence>
<evidence type="ECO:0000256" key="5">
    <source>
        <dbReference type="ARBA" id="ARBA00023239"/>
    </source>
</evidence>
<name>A0A8S0X724_CYCAE</name>
<dbReference type="OrthoDB" id="5152799at2759"/>
<dbReference type="InterPro" id="IPR036052">
    <property type="entry name" value="TrpB-like_PALP_sf"/>
</dbReference>
<keyword evidence="8" id="KW-0210">Decarboxylase</keyword>
<dbReference type="AlphaFoldDB" id="A0A8S0X724"/>
<keyword evidence="4 7" id="KW-0663">Pyridoxal phosphate</keyword>
<keyword evidence="12" id="KW-1185">Reference proteome</keyword>
<dbReference type="GO" id="GO:0004351">
    <property type="term" value="F:glutamate decarboxylase activity"/>
    <property type="evidence" value="ECO:0007669"/>
    <property type="project" value="UniProtKB-EC"/>
</dbReference>
<sequence length="812" mass="89185">MQAENDNLWRQTPLLYSTRLSEITGASVYLKLENLHPSFSFKYRGISFFIKKMKEQHGSSVHLAIASGGNAGLAAACAARSYGLRCTVFIPEGVAESTLALLRREKAEVIVVGKFYAEALKAARELAATESECVMVPAYDDPTLWEGHSSMVQEIKVQLDREPDAIFCSVGGGGLLGGVIVGCKTAGWDKVQVVALETMGSDCFFWSLSLNGDRFNSVQKTLPSGVNLVRNEEHDLNLAHFTTFSSKASGSLGASEPAARVVQMALERPGGVTTATVPDELSMDALVSFANDHKFLVELACSTTLVPAYNPTLFKKLVTPKSTNGGEERPTGVGADAAYRLIHDELSLDGSPVLNLASFVHTWMPPQADSLVRENISKNLIDSDEYPATQIIHTRCVSILADLWHAPSAKEAIGTATTGSSEAAQLGGLAMKKMWQEKRKAAGKSIHEPGPNIVMGANAQVALEKFARYFDVECRLVPVSVESKYRLDPKKAMEYVDENTIGVFVILGSTYTGHYEPVKEMSDLLDEYEAKTGHFIPIHVDAASGGFVAPFVTPKLQWDFKLPRVVSINTSGHKFGLSYVGVGWVVWRDKQHLPKDLIFELHYLGSVEYSFSLNFSRPAAPIIAQYFNFIHLGFEGYRSVGLADMKNARLLSRALEKTGYYTVLSDIHRGVGGREELGIDSTDFEDYEPGLPVVSFRLSDNFQKKYPEIQQKWIQTLLRAKGWIVPNYELAPDLQQVEILRVVVRENVTEILIDKLIADIIEVTEQLKKADSSAHALDTLGHVQRPQKHESEASNLKAGEGSQASGTYARPC</sequence>
<reference evidence="11 12" key="1">
    <citation type="submission" date="2020-01" db="EMBL/GenBank/DDBJ databases">
        <authorList>
            <person name="Gupta K D."/>
        </authorList>
    </citation>
    <scope>NUCLEOTIDE SEQUENCE [LARGE SCALE GENOMIC DNA]</scope>
</reference>
<dbReference type="GO" id="GO:0005829">
    <property type="term" value="C:cytosol"/>
    <property type="evidence" value="ECO:0007669"/>
    <property type="project" value="TreeGrafter"/>
</dbReference>
<evidence type="ECO:0000313" key="12">
    <source>
        <dbReference type="Proteomes" id="UP000467700"/>
    </source>
</evidence>
<keyword evidence="5 8" id="KW-0456">Lyase</keyword>
<evidence type="ECO:0000256" key="3">
    <source>
        <dbReference type="ARBA" id="ARBA00012421"/>
    </source>
</evidence>
<dbReference type="Proteomes" id="UP000467700">
    <property type="component" value="Unassembled WGS sequence"/>
</dbReference>
<organism evidence="11 12">
    <name type="scientific">Cyclocybe aegerita</name>
    <name type="common">Black poplar mushroom</name>
    <name type="synonym">Agrocybe aegerita</name>
    <dbReference type="NCBI Taxonomy" id="1973307"/>
    <lineage>
        <taxon>Eukaryota</taxon>
        <taxon>Fungi</taxon>
        <taxon>Dikarya</taxon>
        <taxon>Basidiomycota</taxon>
        <taxon>Agaricomycotina</taxon>
        <taxon>Agaricomycetes</taxon>
        <taxon>Agaricomycetidae</taxon>
        <taxon>Agaricales</taxon>
        <taxon>Agaricineae</taxon>
        <taxon>Bolbitiaceae</taxon>
        <taxon>Cyclocybe</taxon>
    </lineage>
</organism>
<evidence type="ECO:0000256" key="9">
    <source>
        <dbReference type="SAM" id="MobiDB-lite"/>
    </source>
</evidence>
<dbReference type="PANTHER" id="PTHR43321:SF3">
    <property type="entry name" value="GLUTAMATE DECARBOXYLASE"/>
    <property type="match status" value="1"/>
</dbReference>
<proteinExistence type="inferred from homology"/>
<dbReference type="GO" id="GO:0030170">
    <property type="term" value="F:pyridoxal phosphate binding"/>
    <property type="evidence" value="ECO:0007669"/>
    <property type="project" value="InterPro"/>
</dbReference>
<dbReference type="InterPro" id="IPR015424">
    <property type="entry name" value="PyrdxlP-dep_Trfase"/>
</dbReference>
<protein>
    <recommendedName>
        <fullName evidence="3 8">Glutamate decarboxylase</fullName>
        <ecNumber evidence="3 8">4.1.1.15</ecNumber>
    </recommendedName>
</protein>
<dbReference type="InterPro" id="IPR015421">
    <property type="entry name" value="PyrdxlP-dep_Trfase_major"/>
</dbReference>
<evidence type="ECO:0000256" key="2">
    <source>
        <dbReference type="ARBA" id="ARBA00009533"/>
    </source>
</evidence>
<dbReference type="PANTHER" id="PTHR43321">
    <property type="entry name" value="GLUTAMATE DECARBOXYLASE"/>
    <property type="match status" value="1"/>
</dbReference>
<evidence type="ECO:0000256" key="6">
    <source>
        <dbReference type="ARBA" id="ARBA00048868"/>
    </source>
</evidence>
<comment type="similarity">
    <text evidence="2 8">Belongs to the group II decarboxylase family.</text>
</comment>
<dbReference type="SUPFAM" id="SSF53383">
    <property type="entry name" value="PLP-dependent transferases"/>
    <property type="match status" value="1"/>
</dbReference>
<dbReference type="SUPFAM" id="SSF53686">
    <property type="entry name" value="Tryptophan synthase beta subunit-like PLP-dependent enzymes"/>
    <property type="match status" value="1"/>
</dbReference>
<evidence type="ECO:0000256" key="4">
    <source>
        <dbReference type="ARBA" id="ARBA00022898"/>
    </source>
</evidence>
<dbReference type="Gene3D" id="3.40.50.1100">
    <property type="match status" value="2"/>
</dbReference>
<dbReference type="EMBL" id="CACVBS010000077">
    <property type="protein sequence ID" value="CAA7269342.1"/>
    <property type="molecule type" value="Genomic_DNA"/>
</dbReference>
<dbReference type="Gene3D" id="3.90.1150.160">
    <property type="match status" value="1"/>
</dbReference>
<evidence type="ECO:0000256" key="1">
    <source>
        <dbReference type="ARBA" id="ARBA00001933"/>
    </source>
</evidence>
<comment type="catalytic activity">
    <reaction evidence="6 8">
        <text>L-glutamate + H(+) = 4-aminobutanoate + CO2</text>
        <dbReference type="Rhea" id="RHEA:17785"/>
        <dbReference type="ChEBI" id="CHEBI:15378"/>
        <dbReference type="ChEBI" id="CHEBI:16526"/>
        <dbReference type="ChEBI" id="CHEBI:29985"/>
        <dbReference type="ChEBI" id="CHEBI:59888"/>
        <dbReference type="EC" id="4.1.1.15"/>
    </reaction>
</comment>